<keyword evidence="4" id="KW-0443">Lipid metabolism</keyword>
<comment type="caution">
    <text evidence="7">The sequence shown here is derived from an EMBL/GenBank/DDBJ whole genome shotgun (WGS) entry which is preliminary data.</text>
</comment>
<dbReference type="PANTHER" id="PTHR37323">
    <property type="entry name" value="GCN5-RELATED N-ACETYLTRANSFERASE"/>
    <property type="match status" value="1"/>
</dbReference>
<dbReference type="GO" id="GO:0016746">
    <property type="term" value="F:acyltransferase activity"/>
    <property type="evidence" value="ECO:0007669"/>
    <property type="project" value="UniProtKB-KW"/>
</dbReference>
<protein>
    <submittedName>
        <fullName evidence="7">Lysophospholipid acyltransferase family protein</fullName>
    </submittedName>
</protein>
<keyword evidence="5 7" id="KW-0012">Acyltransferase</keyword>
<keyword evidence="2" id="KW-0444">Lipid biosynthesis</keyword>
<dbReference type="GO" id="GO:0006629">
    <property type="term" value="P:lipid metabolic process"/>
    <property type="evidence" value="ECO:0007669"/>
    <property type="project" value="UniProtKB-KW"/>
</dbReference>
<dbReference type="Pfam" id="PF19576">
    <property type="entry name" value="Acyltransf_2"/>
    <property type="match status" value="1"/>
</dbReference>
<dbReference type="OrthoDB" id="1113830at2"/>
<reference evidence="7 8" key="1">
    <citation type="journal article" date="2017" name="Int. J. Syst. Evol. Microbiol.">
        <title>Desulfovibrio senegalensis sp. nov., a mesophilic sulfate reducer isolated from marine sediment.</title>
        <authorList>
            <person name="Thioye A."/>
            <person name="Gam Z.B.A."/>
            <person name="Mbengue M."/>
            <person name="Cayol J.L."/>
            <person name="Joseph-Bartoli M."/>
            <person name="Toure-Kane C."/>
            <person name="Labat M."/>
        </authorList>
    </citation>
    <scope>NUCLEOTIDE SEQUENCE [LARGE SCALE GENOMIC DNA]</scope>
    <source>
        <strain evidence="7 8">DSM 101509</strain>
    </source>
</reference>
<dbReference type="SMART" id="SM00563">
    <property type="entry name" value="PlsC"/>
    <property type="match status" value="1"/>
</dbReference>
<evidence type="ECO:0000313" key="7">
    <source>
        <dbReference type="EMBL" id="KAB1443014.1"/>
    </source>
</evidence>
<dbReference type="SUPFAM" id="SSF55729">
    <property type="entry name" value="Acyl-CoA N-acyltransferases (Nat)"/>
    <property type="match status" value="1"/>
</dbReference>
<keyword evidence="3 7" id="KW-0808">Transferase</keyword>
<evidence type="ECO:0000256" key="4">
    <source>
        <dbReference type="ARBA" id="ARBA00023098"/>
    </source>
</evidence>
<dbReference type="InterPro" id="IPR045746">
    <property type="entry name" value="ACT14924-like_Acyltransf_dom"/>
</dbReference>
<evidence type="ECO:0000259" key="6">
    <source>
        <dbReference type="SMART" id="SM00563"/>
    </source>
</evidence>
<sequence length="602" mass="67241">MQRQEEIFRIDSPYGDPWRSALFSMVSKPLSRVLRFKTLNTMYARAGELEGDFIDRALNAIGIRFELDGQPLSRIPANGPLMVVANHPFGAVEGLLLVKLLRQIRPDVRIMANYMLSMIPEMREHLIAVDPFGTSGSVKSNISGLKESMRWLRNGGLLGVFPAGEVSSLRVRKRMVADPDWSPTVAGIARKTGASVLPVFFQGRNSALFQAAGMLHPRLRTVLLPHENLKHSKAPVRIAVGSVIPPEKMASFDNDREAVRYLRFRTHVLRKRPAKKILPTKAPARTLEPLANSRPRHILASEVAALPDSNILLESGCFTVFAAQAKRIPRLMREIGVLREKTFRAVGEGTGKPMDIDAYDDYYHHLVLWNHEEREVAGAYRFARADKVLAEHGIRGLYSASLFDFEPGVIETMQPALEMGRSFITENYQRSYQPLLLLWKGIAAYVTRHPQYTNLFGCVSVSGDYSHLSHELIAGFLKRHCSLEELAGQVHPKLPPRTKRLKRLDIDVPELAFSDPADINALVTDVESGKSIPVLLKQYLKLGGKLLGFNVDPEFGNCMDGLILVDLKKTDAKILRRFMGKAEADNFMALHHATVAPLQPAA</sequence>
<dbReference type="RefSeq" id="WP_151149259.1">
    <property type="nucleotide sequence ID" value="NZ_WAIE01000001.1"/>
</dbReference>
<evidence type="ECO:0000256" key="2">
    <source>
        <dbReference type="ARBA" id="ARBA00022516"/>
    </source>
</evidence>
<evidence type="ECO:0000256" key="3">
    <source>
        <dbReference type="ARBA" id="ARBA00022679"/>
    </source>
</evidence>
<dbReference type="CDD" id="cd07986">
    <property type="entry name" value="LPLAT_ACT14924-like"/>
    <property type="match status" value="1"/>
</dbReference>
<dbReference type="Pfam" id="PF13444">
    <property type="entry name" value="Acetyltransf_5"/>
    <property type="match status" value="1"/>
</dbReference>
<dbReference type="EMBL" id="WAIE01000001">
    <property type="protein sequence ID" value="KAB1443014.1"/>
    <property type="molecule type" value="Genomic_DNA"/>
</dbReference>
<dbReference type="InterPro" id="IPR002123">
    <property type="entry name" value="Plipid/glycerol_acylTrfase"/>
</dbReference>
<proteinExistence type="predicted"/>
<evidence type="ECO:0000256" key="1">
    <source>
        <dbReference type="ARBA" id="ARBA00005189"/>
    </source>
</evidence>
<dbReference type="PANTHER" id="PTHR37323:SF1">
    <property type="entry name" value="L-ORNITHINE N(ALPHA)-ACYLTRANSFERASE"/>
    <property type="match status" value="1"/>
</dbReference>
<comment type="pathway">
    <text evidence="1">Lipid metabolism.</text>
</comment>
<name>A0A6N6N4L7_9BACT</name>
<evidence type="ECO:0000313" key="8">
    <source>
        <dbReference type="Proteomes" id="UP000438699"/>
    </source>
</evidence>
<dbReference type="InterPro" id="IPR016181">
    <property type="entry name" value="Acyl_CoA_acyltransferase"/>
</dbReference>
<dbReference type="AlphaFoldDB" id="A0A6N6N4L7"/>
<feature type="domain" description="Phospholipid/glycerol acyltransferase" evidence="6">
    <location>
        <begin position="81"/>
        <end position="204"/>
    </location>
</feature>
<gene>
    <name evidence="7" type="ORF">F8A88_01740</name>
</gene>
<organism evidence="7 8">
    <name type="scientific">Pseudodesulfovibrio senegalensis</name>
    <dbReference type="NCBI Taxonomy" id="1721087"/>
    <lineage>
        <taxon>Bacteria</taxon>
        <taxon>Pseudomonadati</taxon>
        <taxon>Thermodesulfobacteriota</taxon>
        <taxon>Desulfovibrionia</taxon>
        <taxon>Desulfovibrionales</taxon>
        <taxon>Desulfovibrionaceae</taxon>
    </lineage>
</organism>
<dbReference type="Gene3D" id="3.40.630.30">
    <property type="match status" value="1"/>
</dbReference>
<keyword evidence="8" id="KW-1185">Reference proteome</keyword>
<dbReference type="Proteomes" id="UP000438699">
    <property type="component" value="Unassembled WGS sequence"/>
</dbReference>
<dbReference type="SUPFAM" id="SSF69593">
    <property type="entry name" value="Glycerol-3-phosphate (1)-acyltransferase"/>
    <property type="match status" value="1"/>
</dbReference>
<accession>A0A6N6N4L7</accession>
<dbReference type="InterPro" id="IPR052351">
    <property type="entry name" value="Ornithine_N-alpha-AT"/>
</dbReference>
<evidence type="ECO:0000256" key="5">
    <source>
        <dbReference type="ARBA" id="ARBA00023315"/>
    </source>
</evidence>